<keyword evidence="3" id="KW-1185">Reference proteome</keyword>
<name>A0A6L3W565_9ACTN</name>
<evidence type="ECO:0000256" key="1">
    <source>
        <dbReference type="SAM" id="MobiDB-lite"/>
    </source>
</evidence>
<proteinExistence type="predicted"/>
<accession>A0A6L3W565</accession>
<dbReference type="EMBL" id="WBMR01000002">
    <property type="protein sequence ID" value="KAB2389984.1"/>
    <property type="molecule type" value="Genomic_DNA"/>
</dbReference>
<organism evidence="2 3">
    <name type="scientific">Actinomadura montaniterrae</name>
    <dbReference type="NCBI Taxonomy" id="1803903"/>
    <lineage>
        <taxon>Bacteria</taxon>
        <taxon>Bacillati</taxon>
        <taxon>Actinomycetota</taxon>
        <taxon>Actinomycetes</taxon>
        <taxon>Streptosporangiales</taxon>
        <taxon>Thermomonosporaceae</taxon>
        <taxon>Actinomadura</taxon>
    </lineage>
</organism>
<evidence type="ECO:0000313" key="2">
    <source>
        <dbReference type="EMBL" id="KAB2389984.1"/>
    </source>
</evidence>
<reference evidence="2 3" key="1">
    <citation type="submission" date="2019-09" db="EMBL/GenBank/DDBJ databases">
        <title>Actinomadura physcomitrii sp. nov., a novel actinomycete isolated from moss [Physcomitrium sphaericum (Ludw) Fuernr].</title>
        <authorList>
            <person name="Liu C."/>
            <person name="Zhuang X."/>
        </authorList>
    </citation>
    <scope>NUCLEOTIDE SEQUENCE [LARGE SCALE GENOMIC DNA]</scope>
    <source>
        <strain evidence="2 3">CYP1-1B</strain>
    </source>
</reference>
<protein>
    <submittedName>
        <fullName evidence="2">Uncharacterized protein</fullName>
    </submittedName>
</protein>
<feature type="region of interest" description="Disordered" evidence="1">
    <location>
        <begin position="1"/>
        <end position="22"/>
    </location>
</feature>
<evidence type="ECO:0000313" key="3">
    <source>
        <dbReference type="Proteomes" id="UP000483004"/>
    </source>
</evidence>
<dbReference type="Proteomes" id="UP000483004">
    <property type="component" value="Unassembled WGS sequence"/>
</dbReference>
<sequence>MAGSIRCTGQNQPEGARLTLADDEQRREFYRLRRRENNETDFAYPLLTYTVSESDLMPPV</sequence>
<dbReference type="AlphaFoldDB" id="A0A6L3W565"/>
<gene>
    <name evidence="2" type="ORF">F9B16_01700</name>
</gene>
<comment type="caution">
    <text evidence="2">The sequence shown here is derived from an EMBL/GenBank/DDBJ whole genome shotgun (WGS) entry which is preliminary data.</text>
</comment>